<reference evidence="4" key="1">
    <citation type="submission" date="2016-10" db="EMBL/GenBank/DDBJ databases">
        <authorList>
            <person name="Varghese N."/>
            <person name="Submissions S."/>
        </authorList>
    </citation>
    <scope>NUCLEOTIDE SEQUENCE [LARGE SCALE GENOMIC DNA]</scope>
    <source>
        <strain evidence="4">DSM 8344</strain>
    </source>
</reference>
<keyword evidence="4" id="KW-1185">Reference proteome</keyword>
<evidence type="ECO:0000259" key="2">
    <source>
        <dbReference type="Pfam" id="PF01370"/>
    </source>
</evidence>
<organism evidence="3 4">
    <name type="scientific">Desulfosporosinus hippei DSM 8344</name>
    <dbReference type="NCBI Taxonomy" id="1121419"/>
    <lineage>
        <taxon>Bacteria</taxon>
        <taxon>Bacillati</taxon>
        <taxon>Bacillota</taxon>
        <taxon>Clostridia</taxon>
        <taxon>Eubacteriales</taxon>
        <taxon>Desulfitobacteriaceae</taxon>
        <taxon>Desulfosporosinus</taxon>
    </lineage>
</organism>
<gene>
    <name evidence="3" type="ORF">SAMN05443529_12412</name>
</gene>
<dbReference type="Gene3D" id="3.40.50.720">
    <property type="entry name" value="NAD(P)-binding Rossmann-like Domain"/>
    <property type="match status" value="1"/>
</dbReference>
<dbReference type="Proteomes" id="UP000198656">
    <property type="component" value="Unassembled WGS sequence"/>
</dbReference>
<dbReference type="STRING" id="1121419.SAMN05443529_12412"/>
<name>A0A1G8H0P5_9FIRM</name>
<dbReference type="OrthoDB" id="244102at2"/>
<accession>A0A1G8H0P5</accession>
<dbReference type="InterPro" id="IPR036291">
    <property type="entry name" value="NAD(P)-bd_dom_sf"/>
</dbReference>
<evidence type="ECO:0000313" key="4">
    <source>
        <dbReference type="Proteomes" id="UP000198656"/>
    </source>
</evidence>
<dbReference type="RefSeq" id="WP_092334950.1">
    <property type="nucleotide sequence ID" value="NZ_FNCP01000024.1"/>
</dbReference>
<dbReference type="InterPro" id="IPR001509">
    <property type="entry name" value="Epimerase_deHydtase"/>
</dbReference>
<proteinExistence type="inferred from homology"/>
<comment type="similarity">
    <text evidence="1">Belongs to the NAD(P)-dependent epimerase/dehydratase family.</text>
</comment>
<dbReference type="AlphaFoldDB" id="A0A1G8H0P5"/>
<evidence type="ECO:0000256" key="1">
    <source>
        <dbReference type="ARBA" id="ARBA00007637"/>
    </source>
</evidence>
<protein>
    <submittedName>
        <fullName evidence="3">UDP-glucose 4-epimerase</fullName>
    </submittedName>
</protein>
<dbReference type="Pfam" id="PF01370">
    <property type="entry name" value="Epimerase"/>
    <property type="match status" value="1"/>
</dbReference>
<sequence>MKILVTGGAGFIGSHVVDKLIWEKFEVIVVDDFSTGKQENVNPKARIYPCDITNSIKLYSIFETEKPEIVIHHAAQISVQDSFNSPNRDADVNVIGTLNVLQNCIKHGINKLIYASSAAVYGDPRYLPIDEEHPLNPLSPYGISKHTPEHYIGMFNELYGLDYTILRYANVYGPRQDAEGEGGVVAIFIDRILRGQGIAIFGNGSQTRDFIYVKDIAEANLAAIPRGSCEIINISTNLETSVNDLFRALCVISSSFRQPDYQPERLGDIRHSYLDNKKAQSKLNWQPKYTLFDGLARTFDYYKADRSEVVELAK</sequence>
<evidence type="ECO:0000313" key="3">
    <source>
        <dbReference type="EMBL" id="SDI00238.1"/>
    </source>
</evidence>
<dbReference type="PANTHER" id="PTHR43000">
    <property type="entry name" value="DTDP-D-GLUCOSE 4,6-DEHYDRATASE-RELATED"/>
    <property type="match status" value="1"/>
</dbReference>
<dbReference type="EMBL" id="FNCP01000024">
    <property type="protein sequence ID" value="SDI00238.1"/>
    <property type="molecule type" value="Genomic_DNA"/>
</dbReference>
<dbReference type="SUPFAM" id="SSF51735">
    <property type="entry name" value="NAD(P)-binding Rossmann-fold domains"/>
    <property type="match status" value="1"/>
</dbReference>
<feature type="domain" description="NAD-dependent epimerase/dehydratase" evidence="2">
    <location>
        <begin position="3"/>
        <end position="234"/>
    </location>
</feature>